<organism evidence="2 3">
    <name type="scientific">Ustilago bromivora</name>
    <dbReference type="NCBI Taxonomy" id="307758"/>
    <lineage>
        <taxon>Eukaryota</taxon>
        <taxon>Fungi</taxon>
        <taxon>Dikarya</taxon>
        <taxon>Basidiomycota</taxon>
        <taxon>Ustilaginomycotina</taxon>
        <taxon>Ustilaginomycetes</taxon>
        <taxon>Ustilaginales</taxon>
        <taxon>Ustilaginaceae</taxon>
        <taxon>Ustilago</taxon>
    </lineage>
</organism>
<dbReference type="EMBL" id="LT558120">
    <property type="protein sequence ID" value="SAM80452.1"/>
    <property type="molecule type" value="Genomic_DNA"/>
</dbReference>
<feature type="region of interest" description="Disordered" evidence="1">
    <location>
        <begin position="106"/>
        <end position="140"/>
    </location>
</feature>
<gene>
    <name evidence="2" type="ORF">UBRO_20577</name>
</gene>
<dbReference type="AlphaFoldDB" id="A0A1K0G134"/>
<feature type="region of interest" description="Disordered" evidence="1">
    <location>
        <begin position="40"/>
        <end position="79"/>
    </location>
</feature>
<evidence type="ECO:0000313" key="3">
    <source>
        <dbReference type="Proteomes" id="UP000179920"/>
    </source>
</evidence>
<evidence type="ECO:0000256" key="1">
    <source>
        <dbReference type="SAM" id="MobiDB-lite"/>
    </source>
</evidence>
<dbReference type="Proteomes" id="UP000179920">
    <property type="component" value="Chromosome IV"/>
</dbReference>
<accession>A0A1K0G134</accession>
<evidence type="ECO:0000313" key="2">
    <source>
        <dbReference type="EMBL" id="SAM80452.1"/>
    </source>
</evidence>
<reference evidence="3" key="1">
    <citation type="submission" date="2016-04" db="EMBL/GenBank/DDBJ databases">
        <authorList>
            <person name="Guldener U."/>
            <person name="Guldener U."/>
        </authorList>
    </citation>
    <scope>NUCLEOTIDE SEQUENCE [LARGE SCALE GENOMIC DNA]</scope>
    <source>
        <strain evidence="3">UB2112</strain>
    </source>
</reference>
<feature type="compositionally biased region" description="Low complexity" evidence="1">
    <location>
        <begin position="107"/>
        <end position="127"/>
    </location>
</feature>
<sequence>MIEHAYKEKEDLNVCALHGSLFGGAGPAAAARELSQQLQAGGDTNENDGSDQAGSSTMHQASTSSVPLGSHLDSHTSNQGNADLSYEWIHQATSIPFLSQAPLSFASTSTPSSSTADDPADISSPASGTSLSAEEPQSLHPHEKLNRLCNQIGSMIGDLPQPEYDLLKKDGVGVPLRELFAAMTTNNVSMQNAVLATLEKQNGKSCCWCHQLFRSLLPAPRKGSLKPVTQGIMINHMWTCVKPHMYSKYKEACCEALACQPCWH</sequence>
<protein>
    <submittedName>
        <fullName evidence="2">Uncharacterized protein</fullName>
    </submittedName>
</protein>
<feature type="compositionally biased region" description="Polar residues" evidence="1">
    <location>
        <begin position="50"/>
        <end position="67"/>
    </location>
</feature>
<name>A0A1K0G134_9BASI</name>
<proteinExistence type="predicted"/>